<dbReference type="Pfam" id="PF03544">
    <property type="entry name" value="TonB_C"/>
    <property type="match status" value="1"/>
</dbReference>
<dbReference type="InterPro" id="IPR051045">
    <property type="entry name" value="TonB-dependent_transducer"/>
</dbReference>
<comment type="similarity">
    <text evidence="2">Belongs to the TonB family.</text>
</comment>
<protein>
    <submittedName>
        <fullName evidence="13">Periplasmic protein TonB</fullName>
    </submittedName>
</protein>
<dbReference type="GO" id="GO:0015031">
    <property type="term" value="P:protein transport"/>
    <property type="evidence" value="ECO:0007669"/>
    <property type="project" value="UniProtKB-KW"/>
</dbReference>
<proteinExistence type="inferred from homology"/>
<keyword evidence="8 11" id="KW-1133">Transmembrane helix</keyword>
<feature type="region of interest" description="Disordered" evidence="10">
    <location>
        <begin position="165"/>
        <end position="241"/>
    </location>
</feature>
<dbReference type="eggNOG" id="COG0810">
    <property type="taxonomic scope" value="Bacteria"/>
</dbReference>
<dbReference type="NCBIfam" id="TIGR01352">
    <property type="entry name" value="tonB_Cterm"/>
    <property type="match status" value="1"/>
</dbReference>
<dbReference type="GO" id="GO:0055085">
    <property type="term" value="P:transmembrane transport"/>
    <property type="evidence" value="ECO:0007669"/>
    <property type="project" value="InterPro"/>
</dbReference>
<evidence type="ECO:0000256" key="3">
    <source>
        <dbReference type="ARBA" id="ARBA00022448"/>
    </source>
</evidence>
<dbReference type="AlphaFoldDB" id="K6Z501"/>
<evidence type="ECO:0000256" key="4">
    <source>
        <dbReference type="ARBA" id="ARBA00022475"/>
    </source>
</evidence>
<dbReference type="SUPFAM" id="SSF74653">
    <property type="entry name" value="TolA/TonB C-terminal domain"/>
    <property type="match status" value="1"/>
</dbReference>
<feature type="compositionally biased region" description="Low complexity" evidence="10">
    <location>
        <begin position="222"/>
        <end position="241"/>
    </location>
</feature>
<evidence type="ECO:0000256" key="1">
    <source>
        <dbReference type="ARBA" id="ARBA00004383"/>
    </source>
</evidence>
<dbReference type="InterPro" id="IPR006260">
    <property type="entry name" value="TonB/TolA_C"/>
</dbReference>
<evidence type="ECO:0000256" key="2">
    <source>
        <dbReference type="ARBA" id="ARBA00006555"/>
    </source>
</evidence>
<evidence type="ECO:0000256" key="7">
    <source>
        <dbReference type="ARBA" id="ARBA00022927"/>
    </source>
</evidence>
<accession>K6Z501</accession>
<dbReference type="PROSITE" id="PS52015">
    <property type="entry name" value="TONB_CTD"/>
    <property type="match status" value="1"/>
</dbReference>
<dbReference type="InterPro" id="IPR037682">
    <property type="entry name" value="TonB_C"/>
</dbReference>
<dbReference type="EMBL" id="BAEP01000035">
    <property type="protein sequence ID" value="GAC24083.1"/>
    <property type="molecule type" value="Genomic_DNA"/>
</dbReference>
<organism evidence="13 14">
    <name type="scientific">Paraglaciecola mesophila KMM 241</name>
    <dbReference type="NCBI Taxonomy" id="1128912"/>
    <lineage>
        <taxon>Bacteria</taxon>
        <taxon>Pseudomonadati</taxon>
        <taxon>Pseudomonadota</taxon>
        <taxon>Gammaproteobacteria</taxon>
        <taxon>Alteromonadales</taxon>
        <taxon>Alteromonadaceae</taxon>
        <taxon>Paraglaciecola</taxon>
    </lineage>
</organism>
<dbReference type="Proteomes" id="UP000006263">
    <property type="component" value="Unassembled WGS sequence"/>
</dbReference>
<comment type="caution">
    <text evidence="13">The sequence shown here is derived from an EMBL/GenBank/DDBJ whole genome shotgun (WGS) entry which is preliminary data.</text>
</comment>
<dbReference type="OrthoDB" id="6077935at2"/>
<dbReference type="GO" id="GO:0098797">
    <property type="term" value="C:plasma membrane protein complex"/>
    <property type="evidence" value="ECO:0007669"/>
    <property type="project" value="TreeGrafter"/>
</dbReference>
<evidence type="ECO:0000256" key="10">
    <source>
        <dbReference type="SAM" id="MobiDB-lite"/>
    </source>
</evidence>
<evidence type="ECO:0000256" key="9">
    <source>
        <dbReference type="ARBA" id="ARBA00023136"/>
    </source>
</evidence>
<feature type="region of interest" description="Disordered" evidence="10">
    <location>
        <begin position="99"/>
        <end position="135"/>
    </location>
</feature>
<keyword evidence="4" id="KW-1003">Cell membrane</keyword>
<keyword evidence="9 11" id="KW-0472">Membrane</keyword>
<dbReference type="RefSeq" id="WP_006992234.1">
    <property type="nucleotide sequence ID" value="NZ_BAEP01000035.1"/>
</dbReference>
<name>K6Z501_9ALTE</name>
<evidence type="ECO:0000256" key="5">
    <source>
        <dbReference type="ARBA" id="ARBA00022519"/>
    </source>
</evidence>
<dbReference type="PANTHER" id="PTHR33446">
    <property type="entry name" value="PROTEIN TONB-RELATED"/>
    <property type="match status" value="1"/>
</dbReference>
<keyword evidence="7" id="KW-0653">Protein transport</keyword>
<evidence type="ECO:0000259" key="12">
    <source>
        <dbReference type="PROSITE" id="PS52015"/>
    </source>
</evidence>
<dbReference type="Gene3D" id="3.30.1150.10">
    <property type="match status" value="1"/>
</dbReference>
<keyword evidence="3" id="KW-0813">Transport</keyword>
<evidence type="ECO:0000313" key="14">
    <source>
        <dbReference type="Proteomes" id="UP000006263"/>
    </source>
</evidence>
<comment type="subcellular location">
    <subcellularLocation>
        <location evidence="1">Cell inner membrane</location>
        <topology evidence="1">Single-pass membrane protein</topology>
        <orientation evidence="1">Periplasmic side</orientation>
    </subcellularLocation>
</comment>
<evidence type="ECO:0000256" key="6">
    <source>
        <dbReference type="ARBA" id="ARBA00022692"/>
    </source>
</evidence>
<keyword evidence="5" id="KW-0997">Cell inner membrane</keyword>
<evidence type="ECO:0000256" key="11">
    <source>
        <dbReference type="SAM" id="Phobius"/>
    </source>
</evidence>
<gene>
    <name evidence="13" type="primary">tonB</name>
    <name evidence="13" type="ORF">GMES_1787</name>
</gene>
<evidence type="ECO:0000256" key="8">
    <source>
        <dbReference type="ARBA" id="ARBA00022989"/>
    </source>
</evidence>
<feature type="compositionally biased region" description="Basic and acidic residues" evidence="10">
    <location>
        <begin position="104"/>
        <end position="130"/>
    </location>
</feature>
<dbReference type="PANTHER" id="PTHR33446:SF2">
    <property type="entry name" value="PROTEIN TONB"/>
    <property type="match status" value="1"/>
</dbReference>
<evidence type="ECO:0000313" key="13">
    <source>
        <dbReference type="EMBL" id="GAC24083.1"/>
    </source>
</evidence>
<feature type="domain" description="TonB C-terminal" evidence="12">
    <location>
        <begin position="244"/>
        <end position="341"/>
    </location>
</feature>
<reference evidence="13 14" key="1">
    <citation type="journal article" date="2017" name="Antonie Van Leeuwenhoek">
        <title>Rhizobium rhizosphaerae sp. nov., a novel species isolated from rice rhizosphere.</title>
        <authorList>
            <person name="Zhao J.J."/>
            <person name="Zhang J."/>
            <person name="Zhang R.J."/>
            <person name="Zhang C.W."/>
            <person name="Yin H.Q."/>
            <person name="Zhang X.X."/>
        </authorList>
    </citation>
    <scope>NUCLEOTIDE SEQUENCE [LARGE SCALE GENOMIC DNA]</scope>
    <source>
        <strain evidence="13 14">KMM 241</strain>
    </source>
</reference>
<dbReference type="GO" id="GO:0031992">
    <property type="term" value="F:energy transducer activity"/>
    <property type="evidence" value="ECO:0007669"/>
    <property type="project" value="TreeGrafter"/>
</dbReference>
<keyword evidence="6 11" id="KW-0812">Transmembrane</keyword>
<feature type="transmembrane region" description="Helical" evidence="11">
    <location>
        <begin position="37"/>
        <end position="57"/>
    </location>
</feature>
<sequence>MRAAKQHSEQRLAASQIDGHASLISTSFQPVSYKRQWLIAIAVAAALHASVFAALSISPQEVQGSAMGEGQDGIEVGLGMLGAYQDQELVESEQQETVNVVAEPKSETEPEPQPKEDIQALPKPEPKVESVSEPVVEKVTQPETVVQTIDVPVVEQTSAESAVKKMATAEEVTSQEALPEETAPKKEVTKPEPAAPAPTDTTTAKEQGKTSYDAPAPAAQKATNRGTGSASSTRSGGRAGNANDFYAQLQAHLRQYKTYPRELKKQKIEGVVQLQFTIDHDGYVLASSIKESSGSAELDKAALDMLQKANPLPLVPDSIKRERITLVIPIEYSLITNSAFKD</sequence>